<comment type="caution">
    <text evidence="2">The sequence shown here is derived from an EMBL/GenBank/DDBJ whole genome shotgun (WGS) entry which is preliminary data.</text>
</comment>
<dbReference type="Proteomes" id="UP001341840">
    <property type="component" value="Unassembled WGS sequence"/>
</dbReference>
<sequence length="432" mass="49895">MDLPLELLELIFQKITLTHNLMNCRATCRSWRKVANAVFTSELPLMLSLSPSKTPYNSYYPVKSEEPNLASLSAPWSNDDESSTVLTGTWPQAIDPSDIIRVQSVQGWLMFNKFHHVIDQDKTFCELSFFNPFSRARFKLPWLFLFSGSPCHYQVRVVFNSAPPGSEDFVVVFLCVFCYKDKKRFIIAPEDMKQRLAFIKFKRGSWIESILETNDILYDIVLADKDDKLYALTLEHETSVVLVLTLGHGEDQHDLGIERLVLLNTVKDTYVCRCILTDAYYKRRHQLAIDTSTGELLLVHHDTGNSTQFGCYQSICTKGFRVFKLERSVLRWCEVFDIGNRILLWDYTRVSIVSTKGLILPEQFKGGNCIFFCHANTLWNMRGEGRFRFQDHDMGVFFLADRTITHFPNNSSLSFSLQNMWFTPARPAPNHN</sequence>
<dbReference type="Gene3D" id="1.20.1280.50">
    <property type="match status" value="1"/>
</dbReference>
<dbReference type="InterPro" id="IPR001810">
    <property type="entry name" value="F-box_dom"/>
</dbReference>
<name>A0ABU6Q7Z6_9FABA</name>
<evidence type="ECO:0000313" key="2">
    <source>
        <dbReference type="EMBL" id="MED6107584.1"/>
    </source>
</evidence>
<keyword evidence="3" id="KW-1185">Reference proteome</keyword>
<protein>
    <recommendedName>
        <fullName evidence="1">F-box domain-containing protein</fullName>
    </recommendedName>
</protein>
<dbReference type="InterPro" id="IPR050942">
    <property type="entry name" value="F-box_BR-signaling"/>
</dbReference>
<evidence type="ECO:0000259" key="1">
    <source>
        <dbReference type="SMART" id="SM00256"/>
    </source>
</evidence>
<gene>
    <name evidence="2" type="ORF">PIB30_015333</name>
</gene>
<dbReference type="SUPFAM" id="SSF81383">
    <property type="entry name" value="F-box domain"/>
    <property type="match status" value="1"/>
</dbReference>
<dbReference type="EMBL" id="JASCZI010000042">
    <property type="protein sequence ID" value="MED6107584.1"/>
    <property type="molecule type" value="Genomic_DNA"/>
</dbReference>
<feature type="domain" description="F-box" evidence="1">
    <location>
        <begin position="3"/>
        <end position="43"/>
    </location>
</feature>
<reference evidence="2 3" key="1">
    <citation type="journal article" date="2023" name="Plants (Basel)">
        <title>Bridging the Gap: Combining Genomics and Transcriptomics Approaches to Understand Stylosanthes scabra, an Orphan Legume from the Brazilian Caatinga.</title>
        <authorList>
            <person name="Ferreira-Neto J.R.C."/>
            <person name="da Silva M.D."/>
            <person name="Binneck E."/>
            <person name="de Melo N.F."/>
            <person name="da Silva R.H."/>
            <person name="de Melo A.L.T.M."/>
            <person name="Pandolfi V."/>
            <person name="Bustamante F.O."/>
            <person name="Brasileiro-Vidal A.C."/>
            <person name="Benko-Iseppon A.M."/>
        </authorList>
    </citation>
    <scope>NUCLEOTIDE SEQUENCE [LARGE SCALE GENOMIC DNA]</scope>
    <source>
        <tissue evidence="2">Leaves</tissue>
    </source>
</reference>
<dbReference type="PANTHER" id="PTHR44259">
    <property type="entry name" value="OS07G0183000 PROTEIN-RELATED"/>
    <property type="match status" value="1"/>
</dbReference>
<dbReference type="PANTHER" id="PTHR44259:SF15">
    <property type="entry name" value="F-BOX PROTEIN KIB2-RELATED"/>
    <property type="match status" value="1"/>
</dbReference>
<dbReference type="Pfam" id="PF12937">
    <property type="entry name" value="F-box-like"/>
    <property type="match status" value="1"/>
</dbReference>
<dbReference type="SMART" id="SM00256">
    <property type="entry name" value="FBOX"/>
    <property type="match status" value="1"/>
</dbReference>
<proteinExistence type="predicted"/>
<dbReference type="InterPro" id="IPR005174">
    <property type="entry name" value="KIB1-4_b-propeller"/>
</dbReference>
<organism evidence="2 3">
    <name type="scientific">Stylosanthes scabra</name>
    <dbReference type="NCBI Taxonomy" id="79078"/>
    <lineage>
        <taxon>Eukaryota</taxon>
        <taxon>Viridiplantae</taxon>
        <taxon>Streptophyta</taxon>
        <taxon>Embryophyta</taxon>
        <taxon>Tracheophyta</taxon>
        <taxon>Spermatophyta</taxon>
        <taxon>Magnoliopsida</taxon>
        <taxon>eudicotyledons</taxon>
        <taxon>Gunneridae</taxon>
        <taxon>Pentapetalae</taxon>
        <taxon>rosids</taxon>
        <taxon>fabids</taxon>
        <taxon>Fabales</taxon>
        <taxon>Fabaceae</taxon>
        <taxon>Papilionoideae</taxon>
        <taxon>50 kb inversion clade</taxon>
        <taxon>dalbergioids sensu lato</taxon>
        <taxon>Dalbergieae</taxon>
        <taxon>Pterocarpus clade</taxon>
        <taxon>Stylosanthes</taxon>
    </lineage>
</organism>
<dbReference type="InterPro" id="IPR036047">
    <property type="entry name" value="F-box-like_dom_sf"/>
</dbReference>
<accession>A0ABU6Q7Z6</accession>
<dbReference type="Pfam" id="PF03478">
    <property type="entry name" value="Beta-prop_KIB1-4"/>
    <property type="match status" value="1"/>
</dbReference>
<evidence type="ECO:0000313" key="3">
    <source>
        <dbReference type="Proteomes" id="UP001341840"/>
    </source>
</evidence>